<gene>
    <name evidence="1" type="ORF">DESME_09015</name>
</gene>
<proteinExistence type="predicted"/>
<organism evidence="1 2">
    <name type="scientific">Desulfitobacterium metallireducens DSM 15288</name>
    <dbReference type="NCBI Taxonomy" id="871968"/>
    <lineage>
        <taxon>Bacteria</taxon>
        <taxon>Bacillati</taxon>
        <taxon>Bacillota</taxon>
        <taxon>Clostridia</taxon>
        <taxon>Eubacteriales</taxon>
        <taxon>Desulfitobacteriaceae</taxon>
        <taxon>Desulfitobacterium</taxon>
    </lineage>
</organism>
<reference evidence="1 2" key="1">
    <citation type="submission" date="2013-12" db="EMBL/GenBank/DDBJ databases">
        <authorList>
            <consortium name="DOE Joint Genome Institute"/>
            <person name="Smidt H."/>
            <person name="Huntemann M."/>
            <person name="Han J."/>
            <person name="Chen A."/>
            <person name="Kyrpides N."/>
            <person name="Mavromatis K."/>
            <person name="Markowitz V."/>
            <person name="Palaniappan K."/>
            <person name="Ivanova N."/>
            <person name="Schaumberg A."/>
            <person name="Pati A."/>
            <person name="Liolios K."/>
            <person name="Nordberg H.P."/>
            <person name="Cantor M.N."/>
            <person name="Hua S.X."/>
            <person name="Woyke T."/>
        </authorList>
    </citation>
    <scope>NUCLEOTIDE SEQUENCE [LARGE SCALE GENOMIC DNA]</scope>
    <source>
        <strain evidence="2">DSM 15288</strain>
    </source>
</reference>
<sequence>METSKPTGIKKRYSHEIQDIDNKLRQLESERIYEKSGARMDGYLATNIIELRKMIYDLLRKIENNESSIEDDIAEAFNKINKTKKEVSVRINN</sequence>
<accession>W0EDC6</accession>
<dbReference type="HOGENOM" id="CLU_190425_0_0_9"/>
<dbReference type="AlphaFoldDB" id="W0EDC6"/>
<dbReference type="EMBL" id="CP007032">
    <property type="protein sequence ID" value="AHF07174.1"/>
    <property type="molecule type" value="Genomic_DNA"/>
</dbReference>
<dbReference type="eggNOG" id="ENOG502ZM44">
    <property type="taxonomic scope" value="Bacteria"/>
</dbReference>
<evidence type="ECO:0000313" key="2">
    <source>
        <dbReference type="Proteomes" id="UP000010847"/>
    </source>
</evidence>
<dbReference type="RefSeq" id="WP_006718809.1">
    <property type="nucleotide sequence ID" value="NZ_CP007032.1"/>
</dbReference>
<evidence type="ECO:0000313" key="1">
    <source>
        <dbReference type="EMBL" id="AHF07174.1"/>
    </source>
</evidence>
<dbReference type="KEGG" id="dmt:DESME_09015"/>
<protein>
    <submittedName>
        <fullName evidence="1">Uncharacterized protein</fullName>
    </submittedName>
</protein>
<dbReference type="Proteomes" id="UP000010847">
    <property type="component" value="Chromosome"/>
</dbReference>
<keyword evidence="2" id="KW-1185">Reference proteome</keyword>
<name>W0EDC6_9FIRM</name>
<dbReference type="OrthoDB" id="1934523at2"/>